<keyword evidence="1" id="KW-0472">Membrane</keyword>
<dbReference type="Proteomes" id="UP000885374">
    <property type="component" value="Unassembled WGS sequence"/>
</dbReference>
<gene>
    <name evidence="2" type="ORF">DRU74_23020</name>
</gene>
<feature type="transmembrane region" description="Helical" evidence="1">
    <location>
        <begin position="39"/>
        <end position="61"/>
    </location>
</feature>
<keyword evidence="1" id="KW-0812">Transmembrane</keyword>
<evidence type="ECO:0000313" key="2">
    <source>
        <dbReference type="EMBL" id="MLU99553.1"/>
    </source>
</evidence>
<comment type="caution">
    <text evidence="2">The sequence shown here is derived from an EMBL/GenBank/DDBJ whole genome shotgun (WGS) entry which is preliminary data.</text>
</comment>
<reference evidence="2" key="1">
    <citation type="submission" date="2018-07" db="EMBL/GenBank/DDBJ databases">
        <authorList>
            <person name="Ashton P.M."/>
            <person name="Dallman T."/>
            <person name="Nair S."/>
            <person name="De Pinna E."/>
            <person name="Peters T."/>
            <person name="Grant K."/>
        </authorList>
    </citation>
    <scope>NUCLEOTIDE SEQUENCE [LARGE SCALE GENOMIC DNA]</scope>
    <source>
        <strain evidence="2">157339</strain>
    </source>
</reference>
<evidence type="ECO:0000256" key="1">
    <source>
        <dbReference type="SAM" id="Phobius"/>
    </source>
</evidence>
<dbReference type="AlphaFoldDB" id="A0A3R0XJG3"/>
<accession>A0A3R0XJG3</accession>
<dbReference type="EMBL" id="RVHM01000047">
    <property type="protein sequence ID" value="MLU99553.1"/>
    <property type="molecule type" value="Genomic_DNA"/>
</dbReference>
<name>A0A3R0XJG3_SALET</name>
<keyword evidence="1" id="KW-1133">Transmembrane helix</keyword>
<feature type="transmembrane region" description="Helical" evidence="1">
    <location>
        <begin position="6"/>
        <end position="27"/>
    </location>
</feature>
<protein>
    <submittedName>
        <fullName evidence="2">Uncharacterized protein</fullName>
    </submittedName>
</protein>
<proteinExistence type="predicted"/>
<organism evidence="2">
    <name type="scientific">Salmonella enterica I</name>
    <dbReference type="NCBI Taxonomy" id="59201"/>
    <lineage>
        <taxon>Bacteria</taxon>
        <taxon>Pseudomonadati</taxon>
        <taxon>Pseudomonadota</taxon>
        <taxon>Gammaproteobacteria</taxon>
        <taxon>Enterobacterales</taxon>
        <taxon>Enterobacteriaceae</taxon>
        <taxon>Salmonella</taxon>
    </lineage>
</organism>
<sequence length="63" mass="7011">MKDAVWLSVIVVIVIVAVLGVGSFATWRNTLREFGYGYWLRLTVGLIALVWIIYGISLLGITL</sequence>